<dbReference type="OrthoDB" id="29013at2759"/>
<comment type="function">
    <text evidence="1">Involved in endocytosis.</text>
</comment>
<dbReference type="AlphaFoldDB" id="A0A0A2VXK0"/>
<accession>A0A0A2VXK0</accession>
<evidence type="ECO:0000313" key="5">
    <source>
        <dbReference type="Proteomes" id="UP000030106"/>
    </source>
</evidence>
<name>A0A0A2VXK0_BEABA</name>
<comment type="similarity">
    <text evidence="2">Belongs to the YPP1 family.</text>
</comment>
<dbReference type="InterPro" id="IPR051722">
    <property type="entry name" value="Endocytosis_PI4K-reg_protein"/>
</dbReference>
<evidence type="ECO:0000256" key="1">
    <source>
        <dbReference type="ARBA" id="ARBA00002550"/>
    </source>
</evidence>
<proteinExistence type="inferred from homology"/>
<feature type="compositionally biased region" description="Basic and acidic residues" evidence="3">
    <location>
        <begin position="746"/>
        <end position="762"/>
    </location>
</feature>
<dbReference type="HOGENOM" id="CLU_003276_0_0_1"/>
<dbReference type="InterPro" id="IPR011990">
    <property type="entry name" value="TPR-like_helical_dom_sf"/>
</dbReference>
<dbReference type="PANTHER" id="PTHR23083:SF464">
    <property type="entry name" value="TETRATRICOPEPTIDE REPEAT DOMAIN 7, ISOFORM A"/>
    <property type="match status" value="1"/>
</dbReference>
<evidence type="ECO:0000256" key="2">
    <source>
        <dbReference type="ARBA" id="ARBA00038251"/>
    </source>
</evidence>
<comment type="caution">
    <text evidence="4">The sequence shown here is derived from an EMBL/GenBank/DDBJ whole genome shotgun (WGS) entry which is preliminary data.</text>
</comment>
<evidence type="ECO:0000313" key="4">
    <source>
        <dbReference type="EMBL" id="KGQ12363.1"/>
    </source>
</evidence>
<dbReference type="PANTHER" id="PTHR23083">
    <property type="entry name" value="TETRATRICOPEPTIDE REPEAT PROTEIN, TPR"/>
    <property type="match status" value="1"/>
</dbReference>
<sequence>MTVCSSCSFFCTSGHLARRTDTASQTKAASYIEQLDNARCRGDWAAVPEFIRKVRKHAPQRECLAVTAETECAISSATTGSERPSIAAIIETLNVDATIPKLHAAIDGETAHPQDAFQARVCVGWMYWVVAEYTLALDHLPSGLAEAAQDGRESLTEWTSVCAMKSAYLRANCLMRDSNRQSALAAFQSGLPSLDRVWGGQPVHSQLKYWSELYLTEYCTLTSQSIRQGDATFDQQNSISCFRAWARYWEAMSAPVTGGFGFKGSATSVPRRAIWNEYYQGLSKHLLNDDVFPTANLGNVTPDTPARTQLRMELRRVEASYQRLLLSETTFPRADEHRAEVEQFVKQVMDNWTILCGRGWSEKDLGQGGRAGISRGVLETLYGAATKTYHSTLILRSLFTVHVAVAEFDLAFKALDSYLEIVSKGKARIAKTGIAEPSLDGDATVLETMAQAIMTLCLYGHHKSAEKARQLGAELEDWLARLPLNQAGNDCSSYVPPRVIALAWQAIGLSHAHWSRSTYEAGSRTEIQSKAIRCLRKSLSSEFGRSKDTRSIFALGVLLAERKELSTAIEIVRSTLMSAKRDESTTNDELYSGPYWQERSLIPMWHLLALLLSARQDYAMASRACDGAVEQFKDPSILFGKTEGFKSEHLNDAEAKSISTEVHSGLVDEMDDFEKEELLEVKMTQLALIELQDGPNAAVNASYELLSLFTRLFGNVSAPPSVHTQSDAGSKIGSGRSSLRGSIFQSKEKSRALTRQSDETPSERVTGLSLRPPTSQTVAPAIQVTDDTPRPPTSRRASIGPGDAPRRNSLKKRNRSQSRGKTSTNGTLPHWNSHVDGEPFFTPNPDGSQPDAPRGPPIAMSSTFLTREKTVSSITSRGSITSKGTEFSDLSLEMTHVPSQLLPLVVFSKERERCRRTAVLVKVWEMIAGFYRRANMLEECKAAIAEAQKLVQGLETESTRDPSIIGAAKSTVWAEKKSIEALWGDVASELGLLALAAGRPLEARAEFENALTHCSDHPAATIGLSNILLDIYSEKLLPEPAIPALANSEVASDPASIALYEHRKAASAATASLPSVALGLGPSNAADNEPILTPGAKPTSVLKRAKDSGDDLPAPYKTTSLPLSDRLAARDRAYTLLSGLTRLGTAWDSSEAWFALARAYEESGQPDKAKDVLWWCVELEESSGVRSWRNIAADGYIV</sequence>
<dbReference type="eggNOG" id="KOG4162">
    <property type="taxonomic scope" value="Eukaryota"/>
</dbReference>
<dbReference type="SUPFAM" id="SSF48452">
    <property type="entry name" value="TPR-like"/>
    <property type="match status" value="1"/>
</dbReference>
<dbReference type="Gene3D" id="1.25.40.10">
    <property type="entry name" value="Tetratricopeptide repeat domain"/>
    <property type="match status" value="1"/>
</dbReference>
<protein>
    <submittedName>
        <fullName evidence="4">Putative cargo-transport protein ypp1</fullName>
    </submittedName>
</protein>
<feature type="region of interest" description="Disordered" evidence="3">
    <location>
        <begin position="720"/>
        <end position="860"/>
    </location>
</feature>
<reference evidence="4 5" key="1">
    <citation type="submission" date="2012-10" db="EMBL/GenBank/DDBJ databases">
        <title>Genome sequencing and analysis of entomopathogenic fungi Beauveria bassiana D1-5.</title>
        <authorList>
            <person name="Li Q."/>
            <person name="Wang L."/>
            <person name="Zhang Z."/>
            <person name="Wang Q."/>
            <person name="Ren J."/>
            <person name="Wang M."/>
            <person name="Xu W."/>
            <person name="Wang J."/>
            <person name="Lu Y."/>
            <person name="Du Q."/>
            <person name="Sun Z."/>
        </authorList>
    </citation>
    <scope>NUCLEOTIDE SEQUENCE [LARGE SCALE GENOMIC DNA]</scope>
    <source>
        <strain evidence="4 5">D1-5</strain>
    </source>
</reference>
<gene>
    <name evidence="4" type="ORF">BBAD15_g1866</name>
</gene>
<dbReference type="SMART" id="SM00028">
    <property type="entry name" value="TPR"/>
    <property type="match status" value="5"/>
</dbReference>
<dbReference type="EMBL" id="ANFO01000123">
    <property type="protein sequence ID" value="KGQ12363.1"/>
    <property type="molecule type" value="Genomic_DNA"/>
</dbReference>
<feature type="compositionally biased region" description="Low complexity" evidence="3">
    <location>
        <begin position="729"/>
        <end position="743"/>
    </location>
</feature>
<dbReference type="Proteomes" id="UP000030106">
    <property type="component" value="Unassembled WGS sequence"/>
</dbReference>
<dbReference type="InterPro" id="IPR019734">
    <property type="entry name" value="TPR_rpt"/>
</dbReference>
<evidence type="ECO:0000256" key="3">
    <source>
        <dbReference type="SAM" id="MobiDB-lite"/>
    </source>
</evidence>
<dbReference type="STRING" id="1245745.A0A0A2VXK0"/>
<organism evidence="4 5">
    <name type="scientific">Beauveria bassiana D1-5</name>
    <dbReference type="NCBI Taxonomy" id="1245745"/>
    <lineage>
        <taxon>Eukaryota</taxon>
        <taxon>Fungi</taxon>
        <taxon>Dikarya</taxon>
        <taxon>Ascomycota</taxon>
        <taxon>Pezizomycotina</taxon>
        <taxon>Sordariomycetes</taxon>
        <taxon>Hypocreomycetidae</taxon>
        <taxon>Hypocreales</taxon>
        <taxon>Cordycipitaceae</taxon>
        <taxon>Beauveria</taxon>
    </lineage>
</organism>
<feature type="compositionally biased region" description="Basic residues" evidence="3">
    <location>
        <begin position="808"/>
        <end position="818"/>
    </location>
</feature>